<dbReference type="GO" id="GO:0030515">
    <property type="term" value="F:snoRNA binding"/>
    <property type="evidence" value="ECO:0000318"/>
    <property type="project" value="GO_Central"/>
</dbReference>
<dbReference type="InterPro" id="IPR011990">
    <property type="entry name" value="TPR-like_helical_dom_sf"/>
</dbReference>
<dbReference type="GeneID" id="109012596"/>
<keyword evidence="8" id="KW-1185">Reference proteome</keyword>
<dbReference type="KEGG" id="jre:109012596"/>
<dbReference type="SMART" id="SM00386">
    <property type="entry name" value="HAT"/>
    <property type="match status" value="7"/>
</dbReference>
<dbReference type="OrthoDB" id="28112at2759"/>
<comment type="similarity">
    <text evidence="2">Belongs to the UTP6 family.</text>
</comment>
<dbReference type="InterPro" id="IPR056907">
    <property type="entry name" value="UTP6_C"/>
</dbReference>
<evidence type="ECO:0000256" key="3">
    <source>
        <dbReference type="ARBA" id="ARBA00022552"/>
    </source>
</evidence>
<dbReference type="InterPro" id="IPR013949">
    <property type="entry name" value="Utp6"/>
</dbReference>
<organism evidence="8 9">
    <name type="scientific">Juglans regia</name>
    <name type="common">English walnut</name>
    <dbReference type="NCBI Taxonomy" id="51240"/>
    <lineage>
        <taxon>Eukaryota</taxon>
        <taxon>Viridiplantae</taxon>
        <taxon>Streptophyta</taxon>
        <taxon>Embryophyta</taxon>
        <taxon>Tracheophyta</taxon>
        <taxon>Spermatophyta</taxon>
        <taxon>Magnoliopsida</taxon>
        <taxon>eudicotyledons</taxon>
        <taxon>Gunneridae</taxon>
        <taxon>Pentapetalae</taxon>
        <taxon>rosids</taxon>
        <taxon>fabids</taxon>
        <taxon>Fagales</taxon>
        <taxon>Juglandaceae</taxon>
        <taxon>Juglans</taxon>
    </lineage>
</organism>
<dbReference type="Gramene" id="Jr03_11380_p1">
    <property type="protein sequence ID" value="cds.Jr03_11380_p1"/>
    <property type="gene ID" value="Jr03_11380"/>
</dbReference>
<evidence type="ECO:0000256" key="1">
    <source>
        <dbReference type="ARBA" id="ARBA00004604"/>
    </source>
</evidence>
<dbReference type="SUPFAM" id="SSF48452">
    <property type="entry name" value="TPR-like"/>
    <property type="match status" value="1"/>
</dbReference>
<gene>
    <name evidence="9" type="primary">LOC109012596</name>
</gene>
<evidence type="ECO:0000256" key="4">
    <source>
        <dbReference type="ARBA" id="ARBA00022737"/>
    </source>
</evidence>
<name>A0A2I4H129_JUGRE</name>
<feature type="domain" description="U3 small nucleolar RNA-associated protein 6 homolog C-terminal" evidence="7">
    <location>
        <begin position="353"/>
        <end position="643"/>
    </location>
</feature>
<dbReference type="GO" id="GO:0032040">
    <property type="term" value="C:small-subunit processome"/>
    <property type="evidence" value="ECO:0000318"/>
    <property type="project" value="GO_Central"/>
</dbReference>
<evidence type="ECO:0000256" key="2">
    <source>
        <dbReference type="ARBA" id="ARBA00010734"/>
    </source>
</evidence>
<dbReference type="Proteomes" id="UP000235220">
    <property type="component" value="Chromosome 3"/>
</dbReference>
<dbReference type="Pfam" id="PF24892">
    <property type="entry name" value="UTP6_C"/>
    <property type="match status" value="1"/>
</dbReference>
<keyword evidence="3" id="KW-0698">rRNA processing</keyword>
<evidence type="ECO:0000259" key="7">
    <source>
        <dbReference type="Pfam" id="PF24892"/>
    </source>
</evidence>
<protein>
    <submittedName>
        <fullName evidence="9">U3 small nucleolar RNA-associated protein 6 homolog</fullName>
    </submittedName>
</protein>
<keyword evidence="4" id="KW-0677">Repeat</keyword>
<evidence type="ECO:0000256" key="5">
    <source>
        <dbReference type="ARBA" id="ARBA00023242"/>
    </source>
</evidence>
<proteinExistence type="inferred from homology"/>
<evidence type="ECO:0000259" key="6">
    <source>
        <dbReference type="Pfam" id="PF08640"/>
    </source>
</evidence>
<dbReference type="RefSeq" id="XP_018849855.1">
    <property type="nucleotide sequence ID" value="XM_018994310.2"/>
</dbReference>
<dbReference type="FunFam" id="1.25.40.10:FF:000563">
    <property type="entry name" value="U3 small nucleolar RNA-associated protein 6"/>
    <property type="match status" value="1"/>
</dbReference>
<dbReference type="Gene3D" id="1.25.40.10">
    <property type="entry name" value="Tetratricopeptide repeat domain"/>
    <property type="match status" value="3"/>
</dbReference>
<dbReference type="InterPro" id="IPR003107">
    <property type="entry name" value="HAT"/>
</dbReference>
<dbReference type="InterPro" id="IPR055347">
    <property type="entry name" value="UTP6_N"/>
</dbReference>
<accession>A0A2I4H129</accession>
<comment type="subcellular location">
    <subcellularLocation>
        <location evidence="1">Nucleus</location>
        <location evidence="1">Nucleolus</location>
    </subcellularLocation>
</comment>
<dbReference type="PANTHER" id="PTHR23271">
    <property type="entry name" value="HEPATOCELLULAR CARCINOMA-ASSOCIATED ANTIGEN 66"/>
    <property type="match status" value="1"/>
</dbReference>
<dbReference type="Pfam" id="PF08640">
    <property type="entry name" value="U3_assoc_6"/>
    <property type="match status" value="1"/>
</dbReference>
<reference evidence="9" key="1">
    <citation type="submission" date="2025-08" db="UniProtKB">
        <authorList>
            <consortium name="RefSeq"/>
        </authorList>
    </citation>
    <scope>IDENTIFICATION</scope>
    <source>
        <tissue evidence="9">Leaves</tissue>
    </source>
</reference>
<dbReference type="FunCoup" id="A0A2I4H129">
    <property type="interactions" value="4473"/>
</dbReference>
<sequence>MADVVQYRLERMVDELDDLEMRGLFSRREIAEIVKQRRKYEYRLKRPSPLKQDYLAYIDYETQLDSLRRLRKKSVARDLKAKGNKKMKQSISDFAGVSRIVDIYRLAVMRFKGDIDLWFRYLEFCRQRRNGRMKKVLAQVIRFHPKVPGVWIYAAAWEFDHNLNVAAARALMQSGLRVCPTSEELWVEYLRMELTYLNKLKARKVALGEDEGTLVRDDRLADEKQWRDENKDLFMSLKDEEINNDRLNVDDEESKMKLDLFRQQGLSVLRTIYNAAVKALPSSFSLRKQLFEILEAMDLSQSEDICKEMLNDLKRDFSTDPEYWDWLASLRFADPKGAPGMNEEEIVLSQAQKAIEVYEEALKVVPSATMFNLYAKFLIGIIDPQKEENQHSELSIHTVDYSSHLLMVYEKVETMGCITEDLACQHISFYLQLGRLDEARKQAEKYCSGNLSDSVQLWVLRVSIEIRCVTKDSPSPSKADLLSIYELLTKILKKVPVSKAESLWLMALKFFANHKHIFDKLVEMSLVSLARDGGSEDGFSLSAAIVNYVLPKDGIQCAREMYKRFLALPRPGLALYRNCIELESNLASVGNKDGLVNARKLYESALATFDQNVSLWQGYYSLETKMGTSETASAVHWRARKTLKDTTALVTSADL</sequence>
<dbReference type="GO" id="GO:0034388">
    <property type="term" value="C:Pwp2p-containing subcomplex of 90S preribosome"/>
    <property type="evidence" value="ECO:0000318"/>
    <property type="project" value="GO_Central"/>
</dbReference>
<evidence type="ECO:0000313" key="9">
    <source>
        <dbReference type="RefSeq" id="XP_018849855.1"/>
    </source>
</evidence>
<feature type="domain" description="U3 small nucleolar RNA-associated protein 6 N-terminal" evidence="6">
    <location>
        <begin position="9"/>
        <end position="86"/>
    </location>
</feature>
<dbReference type="AlphaFoldDB" id="A0A2I4H129"/>
<dbReference type="STRING" id="51240.A0A2I4H129"/>
<evidence type="ECO:0000313" key="8">
    <source>
        <dbReference type="Proteomes" id="UP000235220"/>
    </source>
</evidence>
<keyword evidence="5" id="KW-0539">Nucleus</keyword>
<dbReference type="GO" id="GO:0000462">
    <property type="term" value="P:maturation of SSU-rRNA from tricistronic rRNA transcript (SSU-rRNA, 5.8S rRNA, LSU-rRNA)"/>
    <property type="evidence" value="ECO:0000318"/>
    <property type="project" value="GO_Central"/>
</dbReference>
<dbReference type="PANTHER" id="PTHR23271:SF1">
    <property type="entry name" value="U3 SMALL NUCLEOLAR RNA-ASSOCIATED PROTEIN 6 HOMOLOG"/>
    <property type="match status" value="1"/>
</dbReference>